<protein>
    <submittedName>
        <fullName evidence="1">Uncharacterized protein</fullName>
    </submittedName>
</protein>
<proteinExistence type="predicted"/>
<dbReference type="PATRIC" id="fig|1076.23.peg.2787"/>
<dbReference type="EMBL" id="JXXE01000267">
    <property type="protein sequence ID" value="KIZ42151.1"/>
    <property type="molecule type" value="Genomic_DNA"/>
</dbReference>
<reference evidence="1 2" key="1">
    <citation type="submission" date="2014-11" db="EMBL/GenBank/DDBJ databases">
        <title>Genomics and ecophysiology of heterotrophic nitrogen fixing bacteria isolated from estuarine surface water.</title>
        <authorList>
            <person name="Bentzon-Tilia M."/>
            <person name="Severin I."/>
            <person name="Hansen L.H."/>
            <person name="Riemann L."/>
        </authorList>
    </citation>
    <scope>NUCLEOTIDE SEQUENCE [LARGE SCALE GENOMIC DNA]</scope>
    <source>
        <strain evidence="1 2">BAL398</strain>
    </source>
</reference>
<evidence type="ECO:0000313" key="2">
    <source>
        <dbReference type="Proteomes" id="UP000032515"/>
    </source>
</evidence>
<evidence type="ECO:0000313" key="1">
    <source>
        <dbReference type="EMBL" id="KIZ42151.1"/>
    </source>
</evidence>
<accession>A0A0D7ENB5</accession>
<sequence length="140" mass="14902">MFLEDLKAGALEAATFEAKVFAADAFATDVFGAAAFETFEAEAFTAVDLAAFALAVFALVEGASLVEVGERLLVAPRLADGAFFEAFETLFLRVFCDTACAWRLHAPVHAFTGTCPGRKSACQALECAYNSTFPAKINDL</sequence>
<comment type="caution">
    <text evidence="1">The sequence shown here is derived from an EMBL/GenBank/DDBJ whole genome shotgun (WGS) entry which is preliminary data.</text>
</comment>
<organism evidence="1 2">
    <name type="scientific">Rhodopseudomonas palustris</name>
    <dbReference type="NCBI Taxonomy" id="1076"/>
    <lineage>
        <taxon>Bacteria</taxon>
        <taxon>Pseudomonadati</taxon>
        <taxon>Pseudomonadota</taxon>
        <taxon>Alphaproteobacteria</taxon>
        <taxon>Hyphomicrobiales</taxon>
        <taxon>Nitrobacteraceae</taxon>
        <taxon>Rhodopseudomonas</taxon>
    </lineage>
</organism>
<name>A0A0D7ENB5_RHOPL</name>
<gene>
    <name evidence="1" type="ORF">OO17_13405</name>
</gene>
<dbReference type="AlphaFoldDB" id="A0A0D7ENB5"/>
<dbReference type="Proteomes" id="UP000032515">
    <property type="component" value="Unassembled WGS sequence"/>
</dbReference>